<dbReference type="RefSeq" id="WP_045823526.1">
    <property type="nucleotide sequence ID" value="NZ_CP108021.1"/>
</dbReference>
<accession>A0AAU4K630</accession>
<dbReference type="InterPro" id="IPR040690">
    <property type="entry name" value="FtsX_ECD"/>
</dbReference>
<evidence type="ECO:0000256" key="8">
    <source>
        <dbReference type="ARBA" id="ARBA00022692"/>
    </source>
</evidence>
<dbReference type="GO" id="GO:0005886">
    <property type="term" value="C:plasma membrane"/>
    <property type="evidence" value="ECO:0007669"/>
    <property type="project" value="UniProtKB-SubCell"/>
</dbReference>
<keyword evidence="8 13" id="KW-0812">Transmembrane</keyword>
<evidence type="ECO:0000256" key="12">
    <source>
        <dbReference type="PIRNR" id="PIRNR003097"/>
    </source>
</evidence>
<evidence type="ECO:0000256" key="13">
    <source>
        <dbReference type="SAM" id="Phobius"/>
    </source>
</evidence>
<keyword evidence="9 13" id="KW-1133">Transmembrane helix</keyword>
<keyword evidence="7 12" id="KW-0132">Cell division</keyword>
<comment type="subcellular location">
    <subcellularLocation>
        <location evidence="2">Cell membrane</location>
        <topology evidence="2">Multi-pass membrane protein</topology>
    </subcellularLocation>
</comment>
<keyword evidence="10 12" id="KW-0472">Membrane</keyword>
<comment type="function">
    <text evidence="1">Part of the ABC transporter FtsEX involved in cellular division.</text>
</comment>
<dbReference type="GO" id="GO:0051301">
    <property type="term" value="P:cell division"/>
    <property type="evidence" value="ECO:0007669"/>
    <property type="project" value="UniProtKB-KW"/>
</dbReference>
<evidence type="ECO:0000256" key="2">
    <source>
        <dbReference type="ARBA" id="ARBA00004651"/>
    </source>
</evidence>
<evidence type="ECO:0000256" key="11">
    <source>
        <dbReference type="ARBA" id="ARBA00023306"/>
    </source>
</evidence>
<dbReference type="Pfam" id="PF02687">
    <property type="entry name" value="FtsX"/>
    <property type="match status" value="1"/>
</dbReference>
<dbReference type="InterPro" id="IPR004513">
    <property type="entry name" value="FtsX"/>
</dbReference>
<evidence type="ECO:0000256" key="6">
    <source>
        <dbReference type="ARBA" id="ARBA00022475"/>
    </source>
</evidence>
<comment type="subunit">
    <text evidence="4">Forms a membrane-associated complex with FtsE.</text>
</comment>
<evidence type="ECO:0000256" key="1">
    <source>
        <dbReference type="ARBA" id="ARBA00003552"/>
    </source>
</evidence>
<dbReference type="Gene3D" id="3.30.70.3040">
    <property type="match status" value="1"/>
</dbReference>
<keyword evidence="17" id="KW-1185">Reference proteome</keyword>
<dbReference type="InterPro" id="IPR003838">
    <property type="entry name" value="ABC3_permease_C"/>
</dbReference>
<gene>
    <name evidence="16" type="primary">ftsX</name>
    <name evidence="16" type="ORF">OG579_06440</name>
</gene>
<feature type="transmembrane region" description="Helical" evidence="13">
    <location>
        <begin position="21"/>
        <end position="45"/>
    </location>
</feature>
<feature type="transmembrane region" description="Helical" evidence="13">
    <location>
        <begin position="222"/>
        <end position="250"/>
    </location>
</feature>
<keyword evidence="11 12" id="KW-0131">Cell cycle</keyword>
<evidence type="ECO:0000313" key="17">
    <source>
        <dbReference type="Proteomes" id="UP001432128"/>
    </source>
</evidence>
<evidence type="ECO:0000256" key="5">
    <source>
        <dbReference type="ARBA" id="ARBA00021907"/>
    </source>
</evidence>
<dbReference type="InterPro" id="IPR047929">
    <property type="entry name" value="FtsX_actino"/>
</dbReference>
<sequence>MRASFILSEVLNGLRRNVTMTLAMMLTTAITLAMFGGGLLVVQMADKSQDIFLDRVEMQFFISDTVADADPECRADPCASLRKQIENEPGVESVSYVDRAAAFRDAKTKTFANSPDIASMIRENTLPASFKVRMSDPNRFGAVLDKFRTANGVDGVLDQRELVKRIFSVLDGARNAAFTIALVLALAAILLIANMVQVAAYTRRTEVGIMRLVGATRWYTQLPFLLEAVVSAFVGSLLAVAGLFGAKILFFDRALGDLYGVNILARITLGDVVFVSPWLVIAGIGLATITGYATLRFYVRI</sequence>
<evidence type="ECO:0000256" key="7">
    <source>
        <dbReference type="ARBA" id="ARBA00022618"/>
    </source>
</evidence>
<evidence type="ECO:0000259" key="15">
    <source>
        <dbReference type="Pfam" id="PF18075"/>
    </source>
</evidence>
<feature type="transmembrane region" description="Helical" evidence="13">
    <location>
        <begin position="176"/>
        <end position="201"/>
    </location>
</feature>
<keyword evidence="6 12" id="KW-1003">Cell membrane</keyword>
<evidence type="ECO:0000256" key="3">
    <source>
        <dbReference type="ARBA" id="ARBA00007379"/>
    </source>
</evidence>
<organism evidence="16 17">
    <name type="scientific">Williamsia herbipolensis</name>
    <dbReference type="NCBI Taxonomy" id="1603258"/>
    <lineage>
        <taxon>Bacteria</taxon>
        <taxon>Bacillati</taxon>
        <taxon>Actinomycetota</taxon>
        <taxon>Actinomycetes</taxon>
        <taxon>Mycobacteriales</taxon>
        <taxon>Nocardiaceae</taxon>
        <taxon>Williamsia</taxon>
    </lineage>
</organism>
<evidence type="ECO:0000259" key="14">
    <source>
        <dbReference type="Pfam" id="PF02687"/>
    </source>
</evidence>
<dbReference type="NCBIfam" id="NF038346">
    <property type="entry name" value="FtsX_actino"/>
    <property type="match status" value="1"/>
</dbReference>
<dbReference type="EMBL" id="CP108021">
    <property type="protein sequence ID" value="WUM21424.1"/>
    <property type="molecule type" value="Genomic_DNA"/>
</dbReference>
<feature type="domain" description="FtsX extracellular" evidence="15">
    <location>
        <begin position="56"/>
        <end position="156"/>
    </location>
</feature>
<dbReference type="PIRSF" id="PIRSF003097">
    <property type="entry name" value="FtsX"/>
    <property type="match status" value="1"/>
</dbReference>
<dbReference type="KEGG" id="whr:OG579_06440"/>
<evidence type="ECO:0000256" key="9">
    <source>
        <dbReference type="ARBA" id="ARBA00022989"/>
    </source>
</evidence>
<comment type="similarity">
    <text evidence="3 12">Belongs to the ABC-4 integral membrane protein family. FtsX subfamily.</text>
</comment>
<dbReference type="Pfam" id="PF18075">
    <property type="entry name" value="FtsX_ECD"/>
    <property type="match status" value="1"/>
</dbReference>
<evidence type="ECO:0000313" key="16">
    <source>
        <dbReference type="EMBL" id="WUM21424.1"/>
    </source>
</evidence>
<reference evidence="16 17" key="1">
    <citation type="submission" date="2022-10" db="EMBL/GenBank/DDBJ databases">
        <title>The complete genomes of actinobacterial strains from the NBC collection.</title>
        <authorList>
            <person name="Joergensen T.S."/>
            <person name="Alvarez Arevalo M."/>
            <person name="Sterndorff E.B."/>
            <person name="Faurdal D."/>
            <person name="Vuksanovic O."/>
            <person name="Mourched A.-S."/>
            <person name="Charusanti P."/>
            <person name="Shaw S."/>
            <person name="Blin K."/>
            <person name="Weber T."/>
        </authorList>
    </citation>
    <scope>NUCLEOTIDE SEQUENCE [LARGE SCALE GENOMIC DNA]</scope>
    <source>
        <strain evidence="16 17">NBC_00319</strain>
    </source>
</reference>
<dbReference type="AlphaFoldDB" id="A0AAU4K630"/>
<feature type="domain" description="ABC3 transporter permease C-terminal" evidence="14">
    <location>
        <begin position="179"/>
        <end position="293"/>
    </location>
</feature>
<dbReference type="PANTHER" id="PTHR47755:SF1">
    <property type="entry name" value="CELL DIVISION PROTEIN FTSX"/>
    <property type="match status" value="1"/>
</dbReference>
<evidence type="ECO:0000256" key="10">
    <source>
        <dbReference type="ARBA" id="ARBA00023136"/>
    </source>
</evidence>
<dbReference type="PANTHER" id="PTHR47755">
    <property type="entry name" value="CELL DIVISION PROTEIN FTSX"/>
    <property type="match status" value="1"/>
</dbReference>
<name>A0AAU4K630_9NOCA</name>
<evidence type="ECO:0000256" key="4">
    <source>
        <dbReference type="ARBA" id="ARBA00011160"/>
    </source>
</evidence>
<protein>
    <recommendedName>
        <fullName evidence="5 12">Cell division protein FtsX</fullName>
    </recommendedName>
</protein>
<dbReference type="Proteomes" id="UP001432128">
    <property type="component" value="Chromosome"/>
</dbReference>
<feature type="transmembrane region" description="Helical" evidence="13">
    <location>
        <begin position="278"/>
        <end position="299"/>
    </location>
</feature>
<proteinExistence type="inferred from homology"/>